<evidence type="ECO:0000256" key="8">
    <source>
        <dbReference type="ARBA" id="ARBA00023180"/>
    </source>
</evidence>
<evidence type="ECO:0000256" key="6">
    <source>
        <dbReference type="ARBA" id="ARBA00023084"/>
    </source>
</evidence>
<dbReference type="GO" id="GO:0051258">
    <property type="term" value="P:protein polymerization"/>
    <property type="evidence" value="ECO:0007669"/>
    <property type="project" value="InterPro"/>
</dbReference>
<evidence type="ECO:0000256" key="4">
    <source>
        <dbReference type="ARBA" id="ARBA00022696"/>
    </source>
</evidence>
<accession>A0A7J5ZWH3</accession>
<evidence type="ECO:0000256" key="10">
    <source>
        <dbReference type="SAM" id="Coils"/>
    </source>
</evidence>
<dbReference type="GO" id="GO:0070527">
    <property type="term" value="P:platelet aggregation"/>
    <property type="evidence" value="ECO:0007669"/>
    <property type="project" value="TreeGrafter"/>
</dbReference>
<comment type="caution">
    <text evidence="14">The sequence shown here is derived from an EMBL/GenBank/DDBJ whole genome shotgun (WGS) entry which is preliminary data.</text>
</comment>
<dbReference type="FunFam" id="1.20.5.50:FF:000002">
    <property type="entry name" value="Fibrinogen beta chain"/>
    <property type="match status" value="1"/>
</dbReference>
<dbReference type="InterPro" id="IPR020837">
    <property type="entry name" value="Fibrinogen_CS"/>
</dbReference>
<dbReference type="CDD" id="cd00087">
    <property type="entry name" value="FReD"/>
    <property type="match status" value="1"/>
</dbReference>
<dbReference type="AlphaFoldDB" id="A0A7J5ZWH3"/>
<dbReference type="Pfam" id="PF00147">
    <property type="entry name" value="Fibrinogen_C"/>
    <property type="match status" value="1"/>
</dbReference>
<reference evidence="14 15" key="1">
    <citation type="submission" date="2020-02" db="EMBL/GenBank/DDBJ databases">
        <title>A chromosome-scale genome assembly of the black bullhead catfish (Ameiurus melas).</title>
        <authorList>
            <person name="Wen M."/>
            <person name="Zham M."/>
            <person name="Cabau C."/>
            <person name="Klopp C."/>
            <person name="Donnadieu C."/>
            <person name="Roques C."/>
            <person name="Bouchez O."/>
            <person name="Lampietro C."/>
            <person name="Jouanno E."/>
            <person name="Herpin A."/>
            <person name="Louis A."/>
            <person name="Berthelot C."/>
            <person name="Parey E."/>
            <person name="Roest-Crollius H."/>
            <person name="Braasch I."/>
            <person name="Postlethwait J."/>
            <person name="Robinson-Rechavi M."/>
            <person name="Echchiki A."/>
            <person name="Begum T."/>
            <person name="Montfort J."/>
            <person name="Schartl M."/>
            <person name="Bobe J."/>
            <person name="Guiguen Y."/>
        </authorList>
    </citation>
    <scope>NUCLEOTIDE SEQUENCE [LARGE SCALE GENOMIC DNA]</scope>
    <source>
        <strain evidence="14">M_S1</strain>
        <tissue evidence="14">Blood</tissue>
    </source>
</reference>
<dbReference type="PANTHER" id="PTHR47221:SF5">
    <property type="entry name" value="FIBRINOGEN C-TERMINAL DOMAIN-CONTAINING PROTEIN"/>
    <property type="match status" value="1"/>
</dbReference>
<dbReference type="GO" id="GO:0005102">
    <property type="term" value="F:signaling receptor binding"/>
    <property type="evidence" value="ECO:0007669"/>
    <property type="project" value="InterPro"/>
</dbReference>
<dbReference type="GO" id="GO:0034116">
    <property type="term" value="P:positive regulation of heterotypic cell-cell adhesion"/>
    <property type="evidence" value="ECO:0007669"/>
    <property type="project" value="TreeGrafter"/>
</dbReference>
<keyword evidence="8" id="KW-0325">Glycoprotein</keyword>
<keyword evidence="5 10" id="KW-0175">Coiled coil</keyword>
<feature type="signal peptide" evidence="12">
    <location>
        <begin position="1"/>
        <end position="16"/>
    </location>
</feature>
<dbReference type="PROSITE" id="PS00514">
    <property type="entry name" value="FIBRINOGEN_C_1"/>
    <property type="match status" value="1"/>
</dbReference>
<dbReference type="Proteomes" id="UP000593565">
    <property type="component" value="Unassembled WGS sequence"/>
</dbReference>
<dbReference type="InterPro" id="IPR002181">
    <property type="entry name" value="Fibrinogen_a/b/g_C_dom"/>
</dbReference>
<sequence>MKFLLFLSVCVCGALAQANTDYDNEDDVDVKTTPPPKAEFTDPRGHRPLSRGREVYTPVAAPPPVSGRGRYGPRPTAVTEKQLQEEKREIIDSGGCLHASEAMGVLCPTGCELKTALVKQERDVKPTVAQLKREVETLSQTSNSVYRYVDELTSEITERQRINDGNDHLVNQYTDDLEVQHAFVKETVDVTFPQNIKILQGVLDKLREKIQRLEKAVTSQKEKCAEPCVVSCPIPVVSGKDCEDVFRNGGETSELYLVRHCETPGEYWLGNDRISQLTKTGPTEVLIELQDWAGTKAYAQYQQFTVQGEASNYILAVDKYSGTAGNALLTGATELFGVNRTMTIHNGMTFSTYDRDNDRWVPGDPSKQCSREDGGGWWYNACHSANPNGRYYWGGAYTKNVAKHGTDDGVVWMNWKGSWYSLKAISLKIRPYFAQK</sequence>
<dbReference type="Pfam" id="PF08702">
    <property type="entry name" value="Fib_alpha"/>
    <property type="match status" value="1"/>
</dbReference>
<evidence type="ECO:0000256" key="9">
    <source>
        <dbReference type="ARBA" id="ARBA00025974"/>
    </source>
</evidence>
<dbReference type="InterPro" id="IPR014716">
    <property type="entry name" value="Fibrinogen_a/b/g_C_1"/>
</dbReference>
<feature type="chain" id="PRO_5029904006" description="Fibrinogen beta chain" evidence="12">
    <location>
        <begin position="17"/>
        <end position="436"/>
    </location>
</feature>
<dbReference type="GO" id="GO:0005577">
    <property type="term" value="C:fibrinogen complex"/>
    <property type="evidence" value="ECO:0007669"/>
    <property type="project" value="InterPro"/>
</dbReference>
<evidence type="ECO:0000256" key="11">
    <source>
        <dbReference type="SAM" id="MobiDB-lite"/>
    </source>
</evidence>
<keyword evidence="15" id="KW-1185">Reference proteome</keyword>
<dbReference type="EMBL" id="JAAGNN010000021">
    <property type="protein sequence ID" value="KAF4074856.1"/>
    <property type="molecule type" value="Genomic_DNA"/>
</dbReference>
<keyword evidence="6" id="KW-0094">Blood coagulation</keyword>
<evidence type="ECO:0000259" key="13">
    <source>
        <dbReference type="PROSITE" id="PS51406"/>
    </source>
</evidence>
<dbReference type="SMART" id="SM00186">
    <property type="entry name" value="FBG"/>
    <property type="match status" value="1"/>
</dbReference>
<evidence type="ECO:0000256" key="5">
    <source>
        <dbReference type="ARBA" id="ARBA00023054"/>
    </source>
</evidence>
<evidence type="ECO:0000256" key="2">
    <source>
        <dbReference type="ARBA" id="ARBA00016534"/>
    </source>
</evidence>
<dbReference type="InterPro" id="IPR037579">
    <property type="entry name" value="FIB_ANG-like"/>
</dbReference>
<dbReference type="GO" id="GO:0042730">
    <property type="term" value="P:fibrinolysis"/>
    <property type="evidence" value="ECO:0007669"/>
    <property type="project" value="TreeGrafter"/>
</dbReference>
<feature type="domain" description="Fibrinogen C-terminal" evidence="13">
    <location>
        <begin position="265"/>
        <end position="433"/>
    </location>
</feature>
<evidence type="ECO:0000313" key="14">
    <source>
        <dbReference type="EMBL" id="KAF4074856.1"/>
    </source>
</evidence>
<dbReference type="PROSITE" id="PS51406">
    <property type="entry name" value="FIBRINOGEN_C_2"/>
    <property type="match status" value="1"/>
</dbReference>
<protein>
    <recommendedName>
        <fullName evidence="2">Fibrinogen beta chain</fullName>
    </recommendedName>
</protein>
<dbReference type="SMART" id="SM01212">
    <property type="entry name" value="Fib_alpha"/>
    <property type="match status" value="1"/>
</dbReference>
<evidence type="ECO:0000256" key="1">
    <source>
        <dbReference type="ARBA" id="ARBA00004613"/>
    </source>
</evidence>
<keyword evidence="7" id="KW-1015">Disulfide bond</keyword>
<dbReference type="PANTHER" id="PTHR47221">
    <property type="entry name" value="FIBRINOGEN ALPHA CHAIN"/>
    <property type="match status" value="1"/>
</dbReference>
<feature type="region of interest" description="Disordered" evidence="11">
    <location>
        <begin position="22"/>
        <end position="75"/>
    </location>
</feature>
<comment type="subcellular location">
    <subcellularLocation>
        <location evidence="1">Secreted</location>
    </subcellularLocation>
</comment>
<evidence type="ECO:0000256" key="3">
    <source>
        <dbReference type="ARBA" id="ARBA00022525"/>
    </source>
</evidence>
<dbReference type="SUPFAM" id="SSF56496">
    <property type="entry name" value="Fibrinogen C-terminal domain-like"/>
    <property type="match status" value="1"/>
</dbReference>
<dbReference type="SUPFAM" id="SSF58010">
    <property type="entry name" value="Fibrinogen coiled-coil and central regions"/>
    <property type="match status" value="1"/>
</dbReference>
<keyword evidence="4" id="KW-0356">Hemostasis</keyword>
<gene>
    <name evidence="14" type="ORF">AMELA_G00228040</name>
</gene>
<dbReference type="GO" id="GO:0005201">
    <property type="term" value="F:extracellular matrix structural constituent"/>
    <property type="evidence" value="ECO:0007669"/>
    <property type="project" value="TreeGrafter"/>
</dbReference>
<evidence type="ECO:0000256" key="12">
    <source>
        <dbReference type="SAM" id="SignalP"/>
    </source>
</evidence>
<dbReference type="GO" id="GO:0072377">
    <property type="term" value="P:blood coagulation, common pathway"/>
    <property type="evidence" value="ECO:0007669"/>
    <property type="project" value="TreeGrafter"/>
</dbReference>
<keyword evidence="12" id="KW-0732">Signal</keyword>
<dbReference type="InterPro" id="IPR012290">
    <property type="entry name" value="Fibrinogen_a/b/g_coil_dom"/>
</dbReference>
<comment type="subunit">
    <text evidence="9">Heterohexamer; disulfide linked. Contains 2 sets of 3 non-identical chains (alpha, beta and gamma). The 2 heterotrimers are in head to head conformation with the N-termini in a small central domain.</text>
</comment>
<dbReference type="InterPro" id="IPR036056">
    <property type="entry name" value="Fibrinogen-like_C"/>
</dbReference>
<dbReference type="GO" id="GO:0030674">
    <property type="term" value="F:protein-macromolecule adaptor activity"/>
    <property type="evidence" value="ECO:0007669"/>
    <property type="project" value="TreeGrafter"/>
</dbReference>
<dbReference type="Gene3D" id="1.20.5.50">
    <property type="match status" value="2"/>
</dbReference>
<evidence type="ECO:0000256" key="7">
    <source>
        <dbReference type="ARBA" id="ARBA00023157"/>
    </source>
</evidence>
<name>A0A7J5ZWH3_AMEME</name>
<evidence type="ECO:0000313" key="15">
    <source>
        <dbReference type="Proteomes" id="UP000593565"/>
    </source>
</evidence>
<dbReference type="Gene3D" id="3.90.215.10">
    <property type="entry name" value="Gamma Fibrinogen, chain A, domain 1"/>
    <property type="match status" value="1"/>
</dbReference>
<feature type="coiled-coil region" evidence="10">
    <location>
        <begin position="196"/>
        <end position="223"/>
    </location>
</feature>
<organism evidence="14 15">
    <name type="scientific">Ameiurus melas</name>
    <name type="common">Black bullhead</name>
    <name type="synonym">Silurus melas</name>
    <dbReference type="NCBI Taxonomy" id="219545"/>
    <lineage>
        <taxon>Eukaryota</taxon>
        <taxon>Metazoa</taxon>
        <taxon>Chordata</taxon>
        <taxon>Craniata</taxon>
        <taxon>Vertebrata</taxon>
        <taxon>Euteleostomi</taxon>
        <taxon>Actinopterygii</taxon>
        <taxon>Neopterygii</taxon>
        <taxon>Teleostei</taxon>
        <taxon>Ostariophysi</taxon>
        <taxon>Siluriformes</taxon>
        <taxon>Ictaluridae</taxon>
        <taxon>Ameiurus</taxon>
    </lineage>
</organism>
<keyword evidence="3" id="KW-0964">Secreted</keyword>
<proteinExistence type="predicted"/>